<organism evidence="2 3">
    <name type="scientific">Corchorus capsularis</name>
    <name type="common">Jute</name>
    <dbReference type="NCBI Taxonomy" id="210143"/>
    <lineage>
        <taxon>Eukaryota</taxon>
        <taxon>Viridiplantae</taxon>
        <taxon>Streptophyta</taxon>
        <taxon>Embryophyta</taxon>
        <taxon>Tracheophyta</taxon>
        <taxon>Spermatophyta</taxon>
        <taxon>Magnoliopsida</taxon>
        <taxon>eudicotyledons</taxon>
        <taxon>Gunneridae</taxon>
        <taxon>Pentapetalae</taxon>
        <taxon>rosids</taxon>
        <taxon>malvids</taxon>
        <taxon>Malvales</taxon>
        <taxon>Malvaceae</taxon>
        <taxon>Grewioideae</taxon>
        <taxon>Apeibeae</taxon>
        <taxon>Corchorus</taxon>
    </lineage>
</organism>
<proteinExistence type="predicted"/>
<reference evidence="2 3" key="1">
    <citation type="submission" date="2013-09" db="EMBL/GenBank/DDBJ databases">
        <title>Corchorus capsularis genome sequencing.</title>
        <authorList>
            <person name="Alam M."/>
            <person name="Haque M.S."/>
            <person name="Islam M.S."/>
            <person name="Emdad E.M."/>
            <person name="Islam M.M."/>
            <person name="Ahmed B."/>
            <person name="Halim A."/>
            <person name="Hossen Q.M.M."/>
            <person name="Hossain M.Z."/>
            <person name="Ahmed R."/>
            <person name="Khan M.M."/>
            <person name="Islam R."/>
            <person name="Rashid M.M."/>
            <person name="Khan S.A."/>
            <person name="Rahman M.S."/>
            <person name="Alam M."/>
        </authorList>
    </citation>
    <scope>NUCLEOTIDE SEQUENCE [LARGE SCALE GENOMIC DNA]</scope>
    <source>
        <strain evidence="3">cv. CVL-1</strain>
        <tissue evidence="2">Whole seedling</tissue>
    </source>
</reference>
<evidence type="ECO:0000313" key="3">
    <source>
        <dbReference type="Proteomes" id="UP000188268"/>
    </source>
</evidence>
<sequence>MAFERGAPLVGLHAPLVVPSTQGCRRDFETVGELPPSHCRHSPNKTKPTLFHPSKTQQFSVSKLEKIEHPIL</sequence>
<dbReference type="Proteomes" id="UP000188268">
    <property type="component" value="Unassembled WGS sequence"/>
</dbReference>
<accession>A0A1R3K4J6</accession>
<gene>
    <name evidence="2" type="ORF">CCACVL1_02954</name>
</gene>
<protein>
    <submittedName>
        <fullName evidence="2">Uncharacterized protein</fullName>
    </submittedName>
</protein>
<keyword evidence="3" id="KW-1185">Reference proteome</keyword>
<dbReference type="AlphaFoldDB" id="A0A1R3K4J6"/>
<dbReference type="PROSITE" id="PS51257">
    <property type="entry name" value="PROKAR_LIPOPROTEIN"/>
    <property type="match status" value="1"/>
</dbReference>
<evidence type="ECO:0000313" key="2">
    <source>
        <dbReference type="EMBL" id="OMP01984.1"/>
    </source>
</evidence>
<name>A0A1R3K4J6_COCAP</name>
<comment type="caution">
    <text evidence="2">The sequence shown here is derived from an EMBL/GenBank/DDBJ whole genome shotgun (WGS) entry which is preliminary data.</text>
</comment>
<dbReference type="Gramene" id="OMP01984">
    <property type="protein sequence ID" value="OMP01984"/>
    <property type="gene ID" value="CCACVL1_02954"/>
</dbReference>
<dbReference type="EMBL" id="AWWV01006320">
    <property type="protein sequence ID" value="OMP01984.1"/>
    <property type="molecule type" value="Genomic_DNA"/>
</dbReference>
<evidence type="ECO:0000256" key="1">
    <source>
        <dbReference type="SAM" id="MobiDB-lite"/>
    </source>
</evidence>
<feature type="region of interest" description="Disordered" evidence="1">
    <location>
        <begin position="32"/>
        <end position="52"/>
    </location>
</feature>